<dbReference type="Pfam" id="PF24539">
    <property type="entry name" value="DUF7600"/>
    <property type="match status" value="1"/>
</dbReference>
<reference evidence="2" key="1">
    <citation type="submission" date="2020-06" db="EMBL/GenBank/DDBJ databases">
        <title>Draft genome sequences of strains closely related to Aspergillus parafelis and Aspergillus hiratsukae.</title>
        <authorList>
            <person name="Dos Santos R.A.C."/>
            <person name="Rivero-Menendez O."/>
            <person name="Steenwyk J.L."/>
            <person name="Mead M.E."/>
            <person name="Goldman G.H."/>
            <person name="Alastruey-Izquierdo A."/>
            <person name="Rokas A."/>
        </authorList>
    </citation>
    <scope>NUCLEOTIDE SEQUENCE</scope>
    <source>
        <strain evidence="2">CNM-CM5623</strain>
    </source>
</reference>
<dbReference type="InterPro" id="IPR056021">
    <property type="entry name" value="DUF7600"/>
</dbReference>
<evidence type="ECO:0000259" key="1">
    <source>
        <dbReference type="Pfam" id="PF24539"/>
    </source>
</evidence>
<dbReference type="EMBL" id="JACBAE010001380">
    <property type="protein sequence ID" value="KAF7159356.1"/>
    <property type="molecule type" value="Genomic_DNA"/>
</dbReference>
<dbReference type="OrthoDB" id="5273847at2759"/>
<dbReference type="SUPFAM" id="SSF81383">
    <property type="entry name" value="F-box domain"/>
    <property type="match status" value="1"/>
</dbReference>
<evidence type="ECO:0000313" key="3">
    <source>
        <dbReference type="Proteomes" id="UP000654922"/>
    </source>
</evidence>
<organism evidence="2 3">
    <name type="scientific">Aspergillus felis</name>
    <dbReference type="NCBI Taxonomy" id="1287682"/>
    <lineage>
        <taxon>Eukaryota</taxon>
        <taxon>Fungi</taxon>
        <taxon>Dikarya</taxon>
        <taxon>Ascomycota</taxon>
        <taxon>Pezizomycotina</taxon>
        <taxon>Eurotiomycetes</taxon>
        <taxon>Eurotiomycetidae</taxon>
        <taxon>Eurotiales</taxon>
        <taxon>Aspergillaceae</taxon>
        <taxon>Aspergillus</taxon>
        <taxon>Aspergillus subgen. Fumigati</taxon>
    </lineage>
</organism>
<name>A0A8H6PRG4_9EURO</name>
<dbReference type="InterPro" id="IPR036047">
    <property type="entry name" value="F-box-like_dom_sf"/>
</dbReference>
<sequence>MEWSHSLCVVCGAKIPYHSPKVSWQRDFRAVRCDRNSGLEGRPFLTGVGGYVPRAIIPDCAAPSAVERRWSDEDLELSAEDVFPPLVGERLRPQPGFLFHEVCWELLMTRLASRSVPIERLYDILLSCPANRKGWLDWGHNYGGLMDRAPEGYPWEDVSIVGFIKRYLGDKNSPLSLATANPIIVPELKQALVDTQRTDVLTAQASLIVPVFQNAADCFQRLPQEVLELIQVLLPSHSVANARLASRSFASLPFSQTFWASRFDSYQERGFCFEATHPSYSSVAEQRNRDWRILYEKTGLLLISSLELKNRKRIWDLLEDLADLLEEPLSNDSLIRTLQAFPVKPSKAWRSVGGDFSAQPADRFPCGVKCREIYEQTVSISAPIRAIKISFRRLSGQQYVSGIRFIFEDHQEVILGYIVMTNERMLDIGAGCYRITGFITAVSPRGIMALRAVTDKGEVSSWVGSWKENPQTLRLCMKETVHEIKAYFDGFKMVSLAVPSNLNPLFPSDSRGEHLPLRTTGLWYPDIPAPSHHLHDGTFSGRQIPLHEYRPLVHIMFGGLKGHMLEYLTRISVTVSKTAIVGIDFFYNDDAPVKCLQACPATATGDYTTRIPFPIDGPAGERLTGIQADTGVFASAHDCSNPYNYGVITSLKVTTNFKPVPFTFQPSAILQLRLPVGPYIRQRSRKAEIAPGMTLTGIYFMHVGSHSMENSLCPPTDLFYVDDQDPKFGMLSMGCISEDLTAIEDGLHQSLEDEITCRISG</sequence>
<feature type="domain" description="DUF7600" evidence="1">
    <location>
        <begin position="346"/>
        <end position="501"/>
    </location>
</feature>
<proteinExistence type="predicted"/>
<gene>
    <name evidence="2" type="ORF">CNMCM5623_004670</name>
</gene>
<protein>
    <recommendedName>
        <fullName evidence="1">DUF7600 domain-containing protein</fullName>
    </recommendedName>
</protein>
<accession>A0A8H6PRG4</accession>
<evidence type="ECO:0000313" key="2">
    <source>
        <dbReference type="EMBL" id="KAF7159356.1"/>
    </source>
</evidence>
<dbReference type="AlphaFoldDB" id="A0A8H6PRG4"/>
<comment type="caution">
    <text evidence="2">The sequence shown here is derived from an EMBL/GenBank/DDBJ whole genome shotgun (WGS) entry which is preliminary data.</text>
</comment>
<dbReference type="Proteomes" id="UP000654922">
    <property type="component" value="Unassembled WGS sequence"/>
</dbReference>